<dbReference type="PANTHER" id="PTHR24261:SF7">
    <property type="entry name" value="KRINGLE DOMAIN-CONTAINING PROTEIN"/>
    <property type="match status" value="1"/>
</dbReference>
<dbReference type="InterPro" id="IPR050759">
    <property type="entry name" value="Serine_protease_kringle"/>
</dbReference>
<dbReference type="SMART" id="SM00130">
    <property type="entry name" value="KR"/>
    <property type="match status" value="1"/>
</dbReference>
<dbReference type="InterPro" id="IPR018056">
    <property type="entry name" value="Kringle_CS"/>
</dbReference>
<sequence>MARVYGTSEGVPRRREHGARNLAPVLAVAAGLLVAVYVAGGGRRRVELDTIPPAVQDLEKKIQMEDLKGWLNQAYENGQASKPLHPLGDLDPFTHEPMSADNPEAAVRNAKTKYIMNTVYQNAQQDMAKAQQDARDYVGTDAGCTHHDINQTDYAGQIADAVSGVTCMAWADASSMPYPFNETSPDVYPDLSQNFCRNPGAQKMAAWCWLSTLKTAIDNGQNVSDEEGVSWEYCDIGSRCGVDVPILHAVNRNQALSSPSLKKVTSLASRQTPASNSMQLAHKHKIQSLSSHTHLAHPSREEGSGLHHLHMARKHKHRRATIKQQLAYMVEQH</sequence>
<evidence type="ECO:0000256" key="3">
    <source>
        <dbReference type="SAM" id="Phobius"/>
    </source>
</evidence>
<evidence type="ECO:0000256" key="1">
    <source>
        <dbReference type="ARBA" id="ARBA00022572"/>
    </source>
</evidence>
<evidence type="ECO:0000259" key="4">
    <source>
        <dbReference type="PROSITE" id="PS50070"/>
    </source>
</evidence>
<evidence type="ECO:0000313" key="5">
    <source>
        <dbReference type="EMBL" id="CAE2193193.1"/>
    </source>
</evidence>
<proteinExistence type="predicted"/>
<dbReference type="AlphaFoldDB" id="A0A7S4HB45"/>
<dbReference type="InterPro" id="IPR013806">
    <property type="entry name" value="Kringle-like"/>
</dbReference>
<dbReference type="PANTHER" id="PTHR24261">
    <property type="entry name" value="PLASMINOGEN-RELATED"/>
    <property type="match status" value="1"/>
</dbReference>
<dbReference type="Pfam" id="PF00051">
    <property type="entry name" value="Kringle"/>
    <property type="match status" value="1"/>
</dbReference>
<name>A0A7S4HB45_GUITH</name>
<keyword evidence="1" id="KW-0420">Kringle</keyword>
<reference evidence="5" key="1">
    <citation type="submission" date="2021-01" db="EMBL/GenBank/DDBJ databases">
        <authorList>
            <person name="Corre E."/>
            <person name="Pelletier E."/>
            <person name="Niang G."/>
            <person name="Scheremetjew M."/>
            <person name="Finn R."/>
            <person name="Kale V."/>
            <person name="Holt S."/>
            <person name="Cochrane G."/>
            <person name="Meng A."/>
            <person name="Brown T."/>
            <person name="Cohen L."/>
        </authorList>
    </citation>
    <scope>NUCLEOTIDE SEQUENCE</scope>
    <source>
        <strain evidence="5">CCMP 2712</strain>
    </source>
</reference>
<dbReference type="PROSITE" id="PS00021">
    <property type="entry name" value="KRINGLE_1"/>
    <property type="match status" value="1"/>
</dbReference>
<dbReference type="EMBL" id="HBKN01002945">
    <property type="protein sequence ID" value="CAE2193193.1"/>
    <property type="molecule type" value="Transcribed_RNA"/>
</dbReference>
<keyword evidence="2" id="KW-1015">Disulfide bond</keyword>
<protein>
    <recommendedName>
        <fullName evidence="4">Kringle domain-containing protein</fullName>
    </recommendedName>
</protein>
<keyword evidence="3" id="KW-0812">Transmembrane</keyword>
<dbReference type="InterPro" id="IPR000001">
    <property type="entry name" value="Kringle"/>
</dbReference>
<organism evidence="5">
    <name type="scientific">Guillardia theta</name>
    <name type="common">Cryptophyte</name>
    <name type="synonym">Cryptomonas phi</name>
    <dbReference type="NCBI Taxonomy" id="55529"/>
    <lineage>
        <taxon>Eukaryota</taxon>
        <taxon>Cryptophyceae</taxon>
        <taxon>Pyrenomonadales</taxon>
        <taxon>Geminigeraceae</taxon>
        <taxon>Guillardia</taxon>
    </lineage>
</organism>
<accession>A0A7S4HB45</accession>
<dbReference type="PROSITE" id="PS50070">
    <property type="entry name" value="KRINGLE_2"/>
    <property type="match status" value="1"/>
</dbReference>
<feature type="domain" description="Kringle" evidence="4">
    <location>
        <begin position="153"/>
        <end position="240"/>
    </location>
</feature>
<keyword evidence="3" id="KW-1133">Transmembrane helix</keyword>
<dbReference type="Gene3D" id="2.40.20.10">
    <property type="entry name" value="Plasminogen Kringle 4"/>
    <property type="match status" value="1"/>
</dbReference>
<evidence type="ECO:0000256" key="2">
    <source>
        <dbReference type="ARBA" id="ARBA00023157"/>
    </source>
</evidence>
<gene>
    <name evidence="5" type="ORF">GTHE00462_LOCUS2504</name>
</gene>
<dbReference type="InterPro" id="IPR038178">
    <property type="entry name" value="Kringle_sf"/>
</dbReference>
<dbReference type="SUPFAM" id="SSF57440">
    <property type="entry name" value="Kringle-like"/>
    <property type="match status" value="1"/>
</dbReference>
<feature type="transmembrane region" description="Helical" evidence="3">
    <location>
        <begin position="21"/>
        <end position="40"/>
    </location>
</feature>
<keyword evidence="3" id="KW-0472">Membrane</keyword>